<feature type="chain" id="PRO_5009939298" evidence="1">
    <location>
        <begin position="34"/>
        <end position="91"/>
    </location>
</feature>
<keyword evidence="1" id="KW-0732">Signal</keyword>
<evidence type="ECO:0000313" key="3">
    <source>
        <dbReference type="Proteomes" id="UP000185924"/>
    </source>
</evidence>
<dbReference type="Proteomes" id="UP000185924">
    <property type="component" value="Unassembled WGS sequence"/>
</dbReference>
<feature type="signal peptide" evidence="1">
    <location>
        <begin position="1"/>
        <end position="33"/>
    </location>
</feature>
<sequence>MNILYGQPYQSRRQIYLLFTLLALLLFALPAQAQDCNCTDAFEQTVQNYEKNYSLFRLKVTDKNQEIYKAHTFEFVNFNNWAKARTQRRFN</sequence>
<dbReference type="STRING" id="1077936.SAMN05421545_1721"/>
<proteinExistence type="predicted"/>
<evidence type="ECO:0000256" key="1">
    <source>
        <dbReference type="SAM" id="SignalP"/>
    </source>
</evidence>
<dbReference type="EMBL" id="FTNM01000002">
    <property type="protein sequence ID" value="SIQ92830.1"/>
    <property type="molecule type" value="Genomic_DNA"/>
</dbReference>
<organism evidence="2 3">
    <name type="scientific">Pontibacter lucknowensis</name>
    <dbReference type="NCBI Taxonomy" id="1077936"/>
    <lineage>
        <taxon>Bacteria</taxon>
        <taxon>Pseudomonadati</taxon>
        <taxon>Bacteroidota</taxon>
        <taxon>Cytophagia</taxon>
        <taxon>Cytophagales</taxon>
        <taxon>Hymenobacteraceae</taxon>
        <taxon>Pontibacter</taxon>
    </lineage>
</organism>
<keyword evidence="3" id="KW-1185">Reference proteome</keyword>
<reference evidence="3" key="1">
    <citation type="submission" date="2017-01" db="EMBL/GenBank/DDBJ databases">
        <authorList>
            <person name="Varghese N."/>
            <person name="Submissions S."/>
        </authorList>
    </citation>
    <scope>NUCLEOTIDE SEQUENCE [LARGE SCALE GENOMIC DNA]</scope>
    <source>
        <strain evidence="3">DM9</strain>
    </source>
</reference>
<gene>
    <name evidence="2" type="ORF">SAMN05421545_1721</name>
</gene>
<dbReference type="AlphaFoldDB" id="A0A1N6WRY5"/>
<evidence type="ECO:0000313" key="2">
    <source>
        <dbReference type="EMBL" id="SIQ92830.1"/>
    </source>
</evidence>
<accession>A0A1N6WRY5</accession>
<protein>
    <submittedName>
        <fullName evidence="2">Uncharacterized protein</fullName>
    </submittedName>
</protein>
<name>A0A1N6WRY5_9BACT</name>